<name>A0AAD1U9S4_EUPCR</name>
<proteinExistence type="predicted"/>
<evidence type="ECO:0000313" key="3">
    <source>
        <dbReference type="Proteomes" id="UP001295684"/>
    </source>
</evidence>
<accession>A0AAD1U9S4</accession>
<feature type="region of interest" description="Disordered" evidence="1">
    <location>
        <begin position="166"/>
        <end position="194"/>
    </location>
</feature>
<sequence>MLREPNPDFEILGTNAAKVPRRTQEQQISAKNIDPLRGSKEYPQPDNSFNQSYVEPQSRKSIVNNSYNQALEDSPSRGNETNYVQSFNMIDINQSTDYNDYDTLSPDSQARHTSLFGQKYPFSTRNQANNVSKISRKNLFNPGATISLEQSFKQRDDIIQKIKEENKKHSSNLIDPPSIKRNEGKVPKLATHKPQGSSRVVLSKYLNSMNSADYFPKEKNLKTDYRLSPQNKLPQIRAFLNPNFKRPQKRTKSKTQCQSVWSCYRKSPVASNSRSRDTEIIGGNNLYSIQKKVIDDRSGTNIYVKENQSIPDKINKAIMPLIQSLQQANDKTHDQAQPSISLKTLKPDARLCGIKRYTKAELRKKRGKMGKNRAKTIERFQVPKFSTTGSERQHKNGFKIDFEHWYRVMGLTEDKVSPKEKRKREFLKFLSGLNELETRLYWKSKSKEIEETYSLENIQKIADEKWRKVKPTWRNTAAADKIHFFAMVDQEQEKAV</sequence>
<evidence type="ECO:0000313" key="2">
    <source>
        <dbReference type="EMBL" id="CAI2365035.1"/>
    </source>
</evidence>
<feature type="compositionally biased region" description="Polar residues" evidence="1">
    <location>
        <begin position="45"/>
        <end position="59"/>
    </location>
</feature>
<evidence type="ECO:0000256" key="1">
    <source>
        <dbReference type="SAM" id="MobiDB-lite"/>
    </source>
</evidence>
<organism evidence="2 3">
    <name type="scientific">Euplotes crassus</name>
    <dbReference type="NCBI Taxonomy" id="5936"/>
    <lineage>
        <taxon>Eukaryota</taxon>
        <taxon>Sar</taxon>
        <taxon>Alveolata</taxon>
        <taxon>Ciliophora</taxon>
        <taxon>Intramacronucleata</taxon>
        <taxon>Spirotrichea</taxon>
        <taxon>Hypotrichia</taxon>
        <taxon>Euplotida</taxon>
        <taxon>Euplotidae</taxon>
        <taxon>Moneuplotes</taxon>
    </lineage>
</organism>
<reference evidence="2" key="1">
    <citation type="submission" date="2023-07" db="EMBL/GenBank/DDBJ databases">
        <authorList>
            <consortium name="AG Swart"/>
            <person name="Singh M."/>
            <person name="Singh A."/>
            <person name="Seah K."/>
            <person name="Emmerich C."/>
        </authorList>
    </citation>
    <scope>NUCLEOTIDE SEQUENCE</scope>
    <source>
        <strain evidence="2">DP1</strain>
    </source>
</reference>
<dbReference type="Proteomes" id="UP001295684">
    <property type="component" value="Unassembled WGS sequence"/>
</dbReference>
<keyword evidence="3" id="KW-1185">Reference proteome</keyword>
<feature type="region of interest" description="Disordered" evidence="1">
    <location>
        <begin position="1"/>
        <end position="59"/>
    </location>
</feature>
<protein>
    <submittedName>
        <fullName evidence="2">Uncharacterized protein</fullName>
    </submittedName>
</protein>
<dbReference type="EMBL" id="CAMPGE010006189">
    <property type="protein sequence ID" value="CAI2365035.1"/>
    <property type="molecule type" value="Genomic_DNA"/>
</dbReference>
<dbReference type="AlphaFoldDB" id="A0AAD1U9S4"/>
<gene>
    <name evidence="2" type="ORF">ECRASSUSDP1_LOCUS6385</name>
</gene>
<comment type="caution">
    <text evidence="2">The sequence shown here is derived from an EMBL/GenBank/DDBJ whole genome shotgun (WGS) entry which is preliminary data.</text>
</comment>